<gene>
    <name evidence="9" type="ORF">IAC13_03605</name>
</gene>
<feature type="transmembrane region" description="Helical" evidence="8">
    <location>
        <begin position="12"/>
        <end position="32"/>
    </location>
</feature>
<feature type="transmembrane region" description="Helical" evidence="8">
    <location>
        <begin position="159"/>
        <end position="182"/>
    </location>
</feature>
<evidence type="ECO:0000313" key="9">
    <source>
        <dbReference type="EMBL" id="MBO8462999.1"/>
    </source>
</evidence>
<keyword evidence="5 8" id="KW-0812">Transmembrane</keyword>
<proteinExistence type="inferred from homology"/>
<feature type="transmembrane region" description="Helical" evidence="8">
    <location>
        <begin position="98"/>
        <end position="117"/>
    </location>
</feature>
<comment type="subcellular location">
    <subcellularLocation>
        <location evidence="1">Cell membrane</location>
        <topology evidence="1">Multi-pass membrane protein</topology>
    </subcellularLocation>
</comment>
<dbReference type="SUPFAM" id="SSF81345">
    <property type="entry name" value="ABC transporter involved in vitamin B12 uptake, BtuC"/>
    <property type="match status" value="1"/>
</dbReference>
<dbReference type="PANTHER" id="PTHR30472:SF25">
    <property type="entry name" value="ABC TRANSPORTER PERMEASE PROTEIN MJ0876-RELATED"/>
    <property type="match status" value="1"/>
</dbReference>
<sequence length="343" mass="36569">MNIIKNSTKAILLLGIAFVTILIGIGVGSVSIPPLDIIQILKSFFFGSPLSETIEEIHYGMVTGIRFPRVLMAFLTGAALSMSGTVMQSVLKNPLASSYGLGVSSGAGLGASIVMITGIGANWFGALCLPVVGTFFGLLAVTIAVGFSACMDRSQSNNTIILSGMVVSLFLNAIMNIIAAASPDNTRKILLWQLGTFSGKDWKSIFILAVVLVICLILFQKHSTELDIMTFGAEQALTMGVDLKKEKNFLILLTAFLTGTAVSFSGIIGFVDLIAPHVVRKFFGSSHKWVLPMSALFGGSFMIICDLVGRTIIAPSEISVGSITALIGAPFFLYVYFMSRRRG</sequence>
<feature type="transmembrane region" description="Helical" evidence="8">
    <location>
        <begin position="320"/>
        <end position="337"/>
    </location>
</feature>
<dbReference type="PANTHER" id="PTHR30472">
    <property type="entry name" value="FERRIC ENTEROBACTIN TRANSPORT SYSTEM PERMEASE PROTEIN"/>
    <property type="match status" value="1"/>
</dbReference>
<accession>A0A9D9I0I0</accession>
<feature type="transmembrane region" description="Helical" evidence="8">
    <location>
        <begin position="70"/>
        <end position="91"/>
    </location>
</feature>
<dbReference type="InterPro" id="IPR037294">
    <property type="entry name" value="ABC_BtuC-like"/>
</dbReference>
<feature type="transmembrane region" description="Helical" evidence="8">
    <location>
        <begin position="202"/>
        <end position="219"/>
    </location>
</feature>
<dbReference type="Pfam" id="PF01032">
    <property type="entry name" value="FecCD"/>
    <property type="match status" value="1"/>
</dbReference>
<dbReference type="GO" id="GO:0005886">
    <property type="term" value="C:plasma membrane"/>
    <property type="evidence" value="ECO:0007669"/>
    <property type="project" value="UniProtKB-SubCell"/>
</dbReference>
<feature type="transmembrane region" description="Helical" evidence="8">
    <location>
        <begin position="249"/>
        <end position="269"/>
    </location>
</feature>
<dbReference type="Gene3D" id="1.10.3470.10">
    <property type="entry name" value="ABC transporter involved in vitamin B12 uptake, BtuC"/>
    <property type="match status" value="1"/>
</dbReference>
<evidence type="ECO:0000256" key="7">
    <source>
        <dbReference type="ARBA" id="ARBA00023136"/>
    </source>
</evidence>
<keyword evidence="6 8" id="KW-1133">Transmembrane helix</keyword>
<evidence type="ECO:0000256" key="1">
    <source>
        <dbReference type="ARBA" id="ARBA00004651"/>
    </source>
</evidence>
<organism evidence="9 10">
    <name type="scientific">Candidatus Scybalomonas excrementavium</name>
    <dbReference type="NCBI Taxonomy" id="2840943"/>
    <lineage>
        <taxon>Bacteria</taxon>
        <taxon>Bacillati</taxon>
        <taxon>Bacillota</taxon>
        <taxon>Clostridia</taxon>
        <taxon>Lachnospirales</taxon>
        <taxon>Lachnospiraceae</taxon>
        <taxon>Lachnospiraceae incertae sedis</taxon>
        <taxon>Candidatus Scybalomonas</taxon>
    </lineage>
</organism>
<dbReference type="FunFam" id="1.10.3470.10:FF:000001">
    <property type="entry name" value="Vitamin B12 ABC transporter permease BtuC"/>
    <property type="match status" value="1"/>
</dbReference>
<dbReference type="CDD" id="cd06550">
    <property type="entry name" value="TM_ABC_iron-siderophores_like"/>
    <property type="match status" value="1"/>
</dbReference>
<protein>
    <submittedName>
        <fullName evidence="9">Iron ABC transporter permease</fullName>
    </submittedName>
</protein>
<dbReference type="Proteomes" id="UP000823618">
    <property type="component" value="Unassembled WGS sequence"/>
</dbReference>
<evidence type="ECO:0000256" key="6">
    <source>
        <dbReference type="ARBA" id="ARBA00022989"/>
    </source>
</evidence>
<comment type="caution">
    <text evidence="9">The sequence shown here is derived from an EMBL/GenBank/DDBJ whole genome shotgun (WGS) entry which is preliminary data.</text>
</comment>
<evidence type="ECO:0000256" key="2">
    <source>
        <dbReference type="ARBA" id="ARBA00007935"/>
    </source>
</evidence>
<dbReference type="AlphaFoldDB" id="A0A9D9I0I0"/>
<keyword evidence="3" id="KW-0813">Transport</keyword>
<keyword evidence="4" id="KW-1003">Cell membrane</keyword>
<feature type="transmembrane region" description="Helical" evidence="8">
    <location>
        <begin position="123"/>
        <end position="147"/>
    </location>
</feature>
<comment type="similarity">
    <text evidence="2">Belongs to the binding-protein-dependent transport system permease family. FecCD subfamily.</text>
</comment>
<reference evidence="9" key="2">
    <citation type="journal article" date="2021" name="PeerJ">
        <title>Extensive microbial diversity within the chicken gut microbiome revealed by metagenomics and culture.</title>
        <authorList>
            <person name="Gilroy R."/>
            <person name="Ravi A."/>
            <person name="Getino M."/>
            <person name="Pursley I."/>
            <person name="Horton D.L."/>
            <person name="Alikhan N.F."/>
            <person name="Baker D."/>
            <person name="Gharbi K."/>
            <person name="Hall N."/>
            <person name="Watson M."/>
            <person name="Adriaenssens E.M."/>
            <person name="Foster-Nyarko E."/>
            <person name="Jarju S."/>
            <person name="Secka A."/>
            <person name="Antonio M."/>
            <person name="Oren A."/>
            <person name="Chaudhuri R.R."/>
            <person name="La Ragione R."/>
            <person name="Hildebrand F."/>
            <person name="Pallen M.J."/>
        </authorList>
    </citation>
    <scope>NUCLEOTIDE SEQUENCE</scope>
    <source>
        <strain evidence="9">E3-2379</strain>
    </source>
</reference>
<evidence type="ECO:0000256" key="8">
    <source>
        <dbReference type="SAM" id="Phobius"/>
    </source>
</evidence>
<evidence type="ECO:0000256" key="3">
    <source>
        <dbReference type="ARBA" id="ARBA00022448"/>
    </source>
</evidence>
<name>A0A9D9I0I0_9FIRM</name>
<evidence type="ECO:0000313" key="10">
    <source>
        <dbReference type="Proteomes" id="UP000823618"/>
    </source>
</evidence>
<evidence type="ECO:0000256" key="5">
    <source>
        <dbReference type="ARBA" id="ARBA00022692"/>
    </source>
</evidence>
<dbReference type="EMBL" id="JADIML010000100">
    <property type="protein sequence ID" value="MBO8462999.1"/>
    <property type="molecule type" value="Genomic_DNA"/>
</dbReference>
<keyword evidence="7 8" id="KW-0472">Membrane</keyword>
<dbReference type="GO" id="GO:0022857">
    <property type="term" value="F:transmembrane transporter activity"/>
    <property type="evidence" value="ECO:0007669"/>
    <property type="project" value="InterPro"/>
</dbReference>
<reference evidence="9" key="1">
    <citation type="submission" date="2020-10" db="EMBL/GenBank/DDBJ databases">
        <authorList>
            <person name="Gilroy R."/>
        </authorList>
    </citation>
    <scope>NUCLEOTIDE SEQUENCE</scope>
    <source>
        <strain evidence="9">E3-2379</strain>
    </source>
</reference>
<dbReference type="GO" id="GO:0033214">
    <property type="term" value="P:siderophore-iron import into cell"/>
    <property type="evidence" value="ECO:0007669"/>
    <property type="project" value="TreeGrafter"/>
</dbReference>
<evidence type="ECO:0000256" key="4">
    <source>
        <dbReference type="ARBA" id="ARBA00022475"/>
    </source>
</evidence>
<feature type="transmembrane region" description="Helical" evidence="8">
    <location>
        <begin position="289"/>
        <end position="308"/>
    </location>
</feature>
<dbReference type="InterPro" id="IPR000522">
    <property type="entry name" value="ABC_transptr_permease_BtuC"/>
</dbReference>